<protein>
    <submittedName>
        <fullName evidence="1">Tail completion and sheath stabilizer protein</fullName>
    </submittedName>
</protein>
<dbReference type="EMBL" id="LR796186">
    <property type="protein sequence ID" value="CAB4125341.1"/>
    <property type="molecule type" value="Genomic_DNA"/>
</dbReference>
<evidence type="ECO:0000313" key="1">
    <source>
        <dbReference type="EMBL" id="CAB4125341.1"/>
    </source>
</evidence>
<sequence>MSINKLVCPYPANISPLSSGGFMLDIQKSPQVRFWCQEVALPDITLDTTTFSTPLNIVKQPGDNLQFGALNVQFLIDSNMDNYIELWNWMNGLGFPEDHAQFQTFINQQPSNPRGNLAKTVSDGTLSILNNSNNVIRNIQFIDMFPTSLSSLTLQATNTDVTYLVGNVTFDYSHYKFI</sequence>
<organism evidence="1">
    <name type="scientific">uncultured Caudovirales phage</name>
    <dbReference type="NCBI Taxonomy" id="2100421"/>
    <lineage>
        <taxon>Viruses</taxon>
        <taxon>Duplodnaviria</taxon>
        <taxon>Heunggongvirae</taxon>
        <taxon>Uroviricota</taxon>
        <taxon>Caudoviricetes</taxon>
        <taxon>Peduoviridae</taxon>
        <taxon>Maltschvirus</taxon>
        <taxon>Maltschvirus maltsch</taxon>
    </lineage>
</organism>
<accession>A0A6J5KTV8</accession>
<reference evidence="1" key="1">
    <citation type="submission" date="2020-04" db="EMBL/GenBank/DDBJ databases">
        <authorList>
            <person name="Chiriac C."/>
            <person name="Salcher M."/>
            <person name="Ghai R."/>
            <person name="Kavagutti S V."/>
        </authorList>
    </citation>
    <scope>NUCLEOTIDE SEQUENCE</scope>
</reference>
<proteinExistence type="predicted"/>
<name>A0A6J5KTV8_9CAUD</name>
<gene>
    <name evidence="1" type="ORF">UFOVP58_115</name>
</gene>